<keyword evidence="2" id="KW-1185">Reference proteome</keyword>
<reference evidence="1 2" key="1">
    <citation type="submission" date="2015-03" db="EMBL/GenBank/DDBJ databases">
        <authorList>
            <person name="Krishnan R."/>
            <person name="Midha S."/>
            <person name="Patil P.B."/>
            <person name="Rameshkumar N."/>
        </authorList>
    </citation>
    <scope>NUCLEOTIDE SEQUENCE [LARGE SCALE GENOMIC DNA]</scope>
    <source>
        <strain evidence="1 2">L1E11</strain>
    </source>
</reference>
<dbReference type="EMBL" id="LAPT01000087">
    <property type="protein sequence ID" value="PXF30040.1"/>
    <property type="molecule type" value="Genomic_DNA"/>
</dbReference>
<protein>
    <recommendedName>
        <fullName evidence="3">YHS domain-containing protein</fullName>
    </recommendedName>
</protein>
<dbReference type="RefSeq" id="WP_110188587.1">
    <property type="nucleotide sequence ID" value="NZ_CP177354.1"/>
</dbReference>
<evidence type="ECO:0000313" key="1">
    <source>
        <dbReference type="EMBL" id="PXF30040.1"/>
    </source>
</evidence>
<gene>
    <name evidence="1" type="ORF">WH50_17450</name>
</gene>
<proteinExistence type="predicted"/>
<evidence type="ECO:0000313" key="2">
    <source>
        <dbReference type="Proteomes" id="UP000248090"/>
    </source>
</evidence>
<organism evidence="1 2">
    <name type="scientific">Pokkaliibacter plantistimulans</name>
    <dbReference type="NCBI Taxonomy" id="1635171"/>
    <lineage>
        <taxon>Bacteria</taxon>
        <taxon>Pseudomonadati</taxon>
        <taxon>Pseudomonadota</taxon>
        <taxon>Gammaproteobacteria</taxon>
        <taxon>Oceanospirillales</taxon>
        <taxon>Balneatrichaceae</taxon>
        <taxon>Pokkaliibacter</taxon>
    </lineage>
</organism>
<comment type="caution">
    <text evidence="1">The sequence shown here is derived from an EMBL/GenBank/DDBJ whole genome shotgun (WGS) entry which is preliminary data.</text>
</comment>
<dbReference type="Pfam" id="PF20121">
    <property type="entry name" value="DUF6511"/>
    <property type="match status" value="1"/>
</dbReference>
<name>A0ABX5LTP3_9GAMM</name>
<evidence type="ECO:0008006" key="3">
    <source>
        <dbReference type="Google" id="ProtNLM"/>
    </source>
</evidence>
<dbReference type="InterPro" id="IPR045422">
    <property type="entry name" value="DUF6511"/>
</dbReference>
<sequence>MKCAVCSRKAKGFGYFNPRLPRSDPRRYSDRWVFCSMRCQNAFSRLMEKTGGHMIDPSDMELAAMASCLGPLGEYVGSIGMQRPLADYSKDEVLMLIDVVVTAYQEHMLVEHERMAEKDRAFLEERLVRQGKSASTGVLIKLTVS</sequence>
<accession>A0ABX5LTP3</accession>
<dbReference type="Proteomes" id="UP000248090">
    <property type="component" value="Unassembled WGS sequence"/>
</dbReference>